<dbReference type="PANTHER" id="PTHR43182">
    <property type="entry name" value="COBALT-PRECORRIN-6B C(15)-METHYLTRANSFERASE (DECARBOXYLATING)"/>
    <property type="match status" value="1"/>
</dbReference>
<dbReference type="STRING" id="1005945.SAMN05216561_1328"/>
<evidence type="ECO:0000256" key="1">
    <source>
        <dbReference type="ARBA" id="ARBA00004953"/>
    </source>
</evidence>
<dbReference type="PROSITE" id="PS00893">
    <property type="entry name" value="NUDIX_BOX"/>
    <property type="match status" value="1"/>
</dbReference>
<comment type="pathway">
    <text evidence="1">Cofactor biosynthesis; adenosylcobalamin biosynthesis.</text>
</comment>
<evidence type="ECO:0000313" key="9">
    <source>
        <dbReference type="EMBL" id="SFJ45137.1"/>
    </source>
</evidence>
<feature type="domain" description="Nudix hydrolase" evidence="8">
    <location>
        <begin position="9"/>
        <end position="134"/>
    </location>
</feature>
<evidence type="ECO:0000313" key="10">
    <source>
        <dbReference type="Proteomes" id="UP000198649"/>
    </source>
</evidence>
<gene>
    <name evidence="9" type="ORF">SAMN05216561_1328</name>
</gene>
<dbReference type="CDD" id="cd02440">
    <property type="entry name" value="AdoMet_MTases"/>
    <property type="match status" value="1"/>
</dbReference>
<dbReference type="InterPro" id="IPR000878">
    <property type="entry name" value="4pyrrol_Mease"/>
</dbReference>
<dbReference type="Gene3D" id="3.90.79.10">
    <property type="entry name" value="Nucleoside Triphosphate Pyrophosphohydrolase"/>
    <property type="match status" value="1"/>
</dbReference>
<dbReference type="InterPro" id="IPR014777">
    <property type="entry name" value="4pyrrole_Mease_sub1"/>
</dbReference>
<dbReference type="NCBIfam" id="TIGR02469">
    <property type="entry name" value="CbiT"/>
    <property type="match status" value="1"/>
</dbReference>
<dbReference type="Proteomes" id="UP000198649">
    <property type="component" value="Unassembled WGS sequence"/>
</dbReference>
<dbReference type="SUPFAM" id="SSF53335">
    <property type="entry name" value="S-adenosyl-L-methionine-dependent methyltransferases"/>
    <property type="match status" value="1"/>
</dbReference>
<reference evidence="9 10" key="1">
    <citation type="submission" date="2016-10" db="EMBL/GenBank/DDBJ databases">
        <authorList>
            <person name="de Groot N.N."/>
        </authorList>
    </citation>
    <scope>NUCLEOTIDE SEQUENCE [LARGE SCALE GENOMIC DNA]</scope>
    <source>
        <strain evidence="9 10">CGMCC 1.11156</strain>
    </source>
</reference>
<dbReference type="InterPro" id="IPR012818">
    <property type="entry name" value="CbiE"/>
</dbReference>
<dbReference type="PRINTS" id="PR00502">
    <property type="entry name" value="NUDIXFAMILY"/>
</dbReference>
<evidence type="ECO:0000256" key="6">
    <source>
        <dbReference type="ARBA" id="ARBA00022691"/>
    </source>
</evidence>
<dbReference type="InterPro" id="IPR035996">
    <property type="entry name" value="4pyrrol_Methylase_sf"/>
</dbReference>
<keyword evidence="3" id="KW-0169">Cobalamin biosynthesis</keyword>
<protein>
    <submittedName>
        <fullName evidence="9">Precorrin-6Y C5,15-methyltransferase (Decarboxylating)</fullName>
    </submittedName>
</protein>
<dbReference type="InterPro" id="IPR015797">
    <property type="entry name" value="NUDIX_hydrolase-like_dom_sf"/>
</dbReference>
<organism evidence="9 10">
    <name type="scientific">Nocardioides psychrotolerans</name>
    <dbReference type="NCBI Taxonomy" id="1005945"/>
    <lineage>
        <taxon>Bacteria</taxon>
        <taxon>Bacillati</taxon>
        <taxon>Actinomycetota</taxon>
        <taxon>Actinomycetes</taxon>
        <taxon>Propionibacteriales</taxon>
        <taxon>Nocardioidaceae</taxon>
        <taxon>Nocardioides</taxon>
    </lineage>
</organism>
<dbReference type="PANTHER" id="PTHR43182:SF1">
    <property type="entry name" value="COBALT-PRECORRIN-7 C(5)-METHYLTRANSFERASE"/>
    <property type="match status" value="1"/>
</dbReference>
<dbReference type="InterPro" id="IPR020476">
    <property type="entry name" value="Nudix_hydrolase"/>
</dbReference>
<dbReference type="InterPro" id="IPR050714">
    <property type="entry name" value="Cobalamin_biosynth_MTase"/>
</dbReference>
<keyword evidence="7" id="KW-0378">Hydrolase</keyword>
<dbReference type="RefSeq" id="WP_246166597.1">
    <property type="nucleotide sequence ID" value="NZ_BKAF01000048.1"/>
</dbReference>
<dbReference type="CDD" id="cd11644">
    <property type="entry name" value="Precorrin-6Y-MT"/>
    <property type="match status" value="1"/>
</dbReference>
<evidence type="ECO:0000259" key="8">
    <source>
        <dbReference type="PROSITE" id="PS51462"/>
    </source>
</evidence>
<proteinExistence type="inferred from homology"/>
<dbReference type="InterPro" id="IPR000086">
    <property type="entry name" value="NUDIX_hydrolase_dom"/>
</dbReference>
<dbReference type="SUPFAM" id="SSF55811">
    <property type="entry name" value="Nudix"/>
    <property type="match status" value="1"/>
</dbReference>
<keyword evidence="4 9" id="KW-0489">Methyltransferase</keyword>
<sequence length="543" mass="56382">MPDPTEQPAVPIVVAAVCFRDQAGRVLAVRKRGTDRFMLPGGKLEPGESAAAAAVREVREEIGLEVTDVEPLGHWVAVAANEPGMRVESSVFTAELRGEPEAAAEIAELLWLDPAAVVRGEVDVPLAPLLRDHVLPALGHGPARRIAVVGIGADGWSGVGDPQQGLLKHADVLLGGTRHLELVPPVEGQLRRAWPAPLREGLLALLEEYADRSVVALASGDPLVSGIGTTLIDLLGRDAVELHPAVSSVALAGSRMGWPSESVAVATLVGRDPQSLLRFLAPGQRVLVLSSDATTPTVVAALLVGAGYGATRLTALGDLGAAHESRVTGLARSWSAEPSQSVSPLHVLALDLDGPVVGSWTAGLPDDTFEHDGQLTKRDLRASALARLMPQPGQLLWDVGAGAGSVGIEWALAHPTCRTVAVEQHPERAVRVARNAARLGVPGVRVVTGSAPEALAGLAKPDAIFVGGGATGAGVIDACRTALAPGGRLVVHGVTIETEAKLARLHVELGGELTRISVEHAEPIGTFTGWTPARAVTQWAWTA</sequence>
<keyword evidence="10" id="KW-1185">Reference proteome</keyword>
<dbReference type="GO" id="GO:0032259">
    <property type="term" value="P:methylation"/>
    <property type="evidence" value="ECO:0007669"/>
    <property type="project" value="UniProtKB-KW"/>
</dbReference>
<dbReference type="Pfam" id="PF01135">
    <property type="entry name" value="PCMT"/>
    <property type="match status" value="1"/>
</dbReference>
<keyword evidence="6" id="KW-0949">S-adenosyl-L-methionine</keyword>
<evidence type="ECO:0000256" key="5">
    <source>
        <dbReference type="ARBA" id="ARBA00022679"/>
    </source>
</evidence>
<dbReference type="GO" id="GO:0009236">
    <property type="term" value="P:cobalamin biosynthetic process"/>
    <property type="evidence" value="ECO:0007669"/>
    <property type="project" value="UniProtKB-UniPathway"/>
</dbReference>
<dbReference type="SUPFAM" id="SSF53790">
    <property type="entry name" value="Tetrapyrrole methylase"/>
    <property type="match status" value="1"/>
</dbReference>
<dbReference type="Pfam" id="PF00590">
    <property type="entry name" value="TP_methylase"/>
    <property type="match status" value="1"/>
</dbReference>
<dbReference type="EMBL" id="FOQG01000032">
    <property type="protein sequence ID" value="SFJ45137.1"/>
    <property type="molecule type" value="Genomic_DNA"/>
</dbReference>
<dbReference type="Gene3D" id="3.40.50.150">
    <property type="entry name" value="Vaccinia Virus protein VP39"/>
    <property type="match status" value="1"/>
</dbReference>
<accession>A0A1I3RIL8</accession>
<name>A0A1I3RIL8_9ACTN</name>
<comment type="similarity">
    <text evidence="2">Belongs to the Nudix hydrolase family.</text>
</comment>
<dbReference type="GO" id="GO:0008276">
    <property type="term" value="F:protein methyltransferase activity"/>
    <property type="evidence" value="ECO:0007669"/>
    <property type="project" value="InterPro"/>
</dbReference>
<keyword evidence="5 9" id="KW-0808">Transferase</keyword>
<dbReference type="PROSITE" id="PS51462">
    <property type="entry name" value="NUDIX"/>
    <property type="match status" value="1"/>
</dbReference>
<dbReference type="Pfam" id="PF00293">
    <property type="entry name" value="NUDIX"/>
    <property type="match status" value="1"/>
</dbReference>
<evidence type="ECO:0000256" key="2">
    <source>
        <dbReference type="ARBA" id="ARBA00005582"/>
    </source>
</evidence>
<dbReference type="Gene3D" id="3.40.1010.10">
    <property type="entry name" value="Cobalt-precorrin-4 Transmethylase, Domain 1"/>
    <property type="match status" value="1"/>
</dbReference>
<evidence type="ECO:0000256" key="4">
    <source>
        <dbReference type="ARBA" id="ARBA00022603"/>
    </source>
</evidence>
<dbReference type="InterPro" id="IPR014008">
    <property type="entry name" value="Cbl_synth_MTase_CbiT"/>
</dbReference>
<dbReference type="NCBIfam" id="TIGR02467">
    <property type="entry name" value="CbiE"/>
    <property type="match status" value="1"/>
</dbReference>
<dbReference type="CDD" id="cd04690">
    <property type="entry name" value="NUDIX_Hydrolase"/>
    <property type="match status" value="1"/>
</dbReference>
<dbReference type="InterPro" id="IPR029063">
    <property type="entry name" value="SAM-dependent_MTases_sf"/>
</dbReference>
<dbReference type="InterPro" id="IPR020084">
    <property type="entry name" value="NUDIX_hydrolase_CS"/>
</dbReference>
<dbReference type="GO" id="GO:0016787">
    <property type="term" value="F:hydrolase activity"/>
    <property type="evidence" value="ECO:0007669"/>
    <property type="project" value="UniProtKB-KW"/>
</dbReference>
<dbReference type="AlphaFoldDB" id="A0A1I3RIL8"/>
<evidence type="ECO:0000256" key="7">
    <source>
        <dbReference type="ARBA" id="ARBA00022801"/>
    </source>
</evidence>
<dbReference type="UniPathway" id="UPA00148"/>
<evidence type="ECO:0000256" key="3">
    <source>
        <dbReference type="ARBA" id="ARBA00022573"/>
    </source>
</evidence>